<feature type="region of interest" description="Disordered" evidence="1">
    <location>
        <begin position="1"/>
        <end position="23"/>
    </location>
</feature>
<reference evidence="3" key="1">
    <citation type="journal article" date="2019" name="Int. J. Syst. Evol. Microbiol.">
        <title>The Global Catalogue of Microorganisms (GCM) 10K type strain sequencing project: providing services to taxonomists for standard genome sequencing and annotation.</title>
        <authorList>
            <consortium name="The Broad Institute Genomics Platform"/>
            <consortium name="The Broad Institute Genome Sequencing Center for Infectious Disease"/>
            <person name="Wu L."/>
            <person name="Ma J."/>
        </authorList>
    </citation>
    <scope>NUCLEOTIDE SEQUENCE [LARGE SCALE GENOMIC DNA]</scope>
    <source>
        <strain evidence="3">JCM 16929</strain>
    </source>
</reference>
<sequence>MGYIPCEDAKPMRTPGVGGQAWHNPSASVVSAAPGSVWTNERAAAAETASAAPNPRGRE</sequence>
<gene>
    <name evidence="2" type="ORF">GCM10022236_01930</name>
</gene>
<organism evidence="2 3">
    <name type="scientific">Microlunatus ginsengisoli</name>
    <dbReference type="NCBI Taxonomy" id="363863"/>
    <lineage>
        <taxon>Bacteria</taxon>
        <taxon>Bacillati</taxon>
        <taxon>Actinomycetota</taxon>
        <taxon>Actinomycetes</taxon>
        <taxon>Propionibacteriales</taxon>
        <taxon>Propionibacteriaceae</taxon>
        <taxon>Microlunatus</taxon>
    </lineage>
</organism>
<protein>
    <submittedName>
        <fullName evidence="2">Uncharacterized protein</fullName>
    </submittedName>
</protein>
<feature type="region of interest" description="Disordered" evidence="1">
    <location>
        <begin position="40"/>
        <end position="59"/>
    </location>
</feature>
<dbReference type="Proteomes" id="UP001501490">
    <property type="component" value="Unassembled WGS sequence"/>
</dbReference>
<dbReference type="EMBL" id="BAABAB010000002">
    <property type="protein sequence ID" value="GAA3603822.1"/>
    <property type="molecule type" value="Genomic_DNA"/>
</dbReference>
<accession>A0ABP6ZAL2</accession>
<evidence type="ECO:0000256" key="1">
    <source>
        <dbReference type="SAM" id="MobiDB-lite"/>
    </source>
</evidence>
<name>A0ABP6ZAL2_9ACTN</name>
<keyword evidence="3" id="KW-1185">Reference proteome</keyword>
<evidence type="ECO:0000313" key="2">
    <source>
        <dbReference type="EMBL" id="GAA3603822.1"/>
    </source>
</evidence>
<comment type="caution">
    <text evidence="2">The sequence shown here is derived from an EMBL/GenBank/DDBJ whole genome shotgun (WGS) entry which is preliminary data.</text>
</comment>
<proteinExistence type="predicted"/>
<evidence type="ECO:0000313" key="3">
    <source>
        <dbReference type="Proteomes" id="UP001501490"/>
    </source>
</evidence>